<name>A0ABQ7HXG9_9MICR</name>
<comment type="similarity">
    <text evidence="1 8">Belongs to the TRAFAC class myosin-kinesin ATPase superfamily. Myosin family.</text>
</comment>
<dbReference type="Pfam" id="PF00063">
    <property type="entry name" value="Myosin_head"/>
    <property type="match status" value="1"/>
</dbReference>
<accession>A0ABQ7HXG9</accession>
<evidence type="ECO:0000256" key="8">
    <source>
        <dbReference type="PROSITE-ProRule" id="PRU00782"/>
    </source>
</evidence>
<dbReference type="PROSITE" id="PS51456">
    <property type="entry name" value="MYOSIN_MOTOR"/>
    <property type="match status" value="1"/>
</dbReference>
<keyword evidence="6 8" id="KW-0505">Motor protein</keyword>
<dbReference type="Gene3D" id="1.10.10.820">
    <property type="match status" value="1"/>
</dbReference>
<keyword evidence="13" id="KW-1185">Reference proteome</keyword>
<dbReference type="Gene3D" id="1.20.120.720">
    <property type="entry name" value="Myosin VI head, motor domain, U50 subdomain"/>
    <property type="match status" value="1"/>
</dbReference>
<feature type="coiled-coil region" evidence="9">
    <location>
        <begin position="794"/>
        <end position="1392"/>
    </location>
</feature>
<evidence type="ECO:0000256" key="2">
    <source>
        <dbReference type="ARBA" id="ARBA00022741"/>
    </source>
</evidence>
<dbReference type="InterPro" id="IPR004009">
    <property type="entry name" value="SH3_Myosin"/>
</dbReference>
<comment type="caution">
    <text evidence="12">The sequence shown here is derived from an EMBL/GenBank/DDBJ whole genome shotgun (WGS) entry which is preliminary data.</text>
</comment>
<dbReference type="EMBL" id="SBIQ01000163">
    <property type="protein sequence ID" value="KAF7682884.1"/>
    <property type="molecule type" value="Genomic_DNA"/>
</dbReference>
<evidence type="ECO:0000259" key="10">
    <source>
        <dbReference type="PROSITE" id="PS51456"/>
    </source>
</evidence>
<dbReference type="InterPro" id="IPR027417">
    <property type="entry name" value="P-loop_NTPase"/>
</dbReference>
<feature type="domain" description="Myosin N-terminal SH3-like" evidence="11">
    <location>
        <begin position="9"/>
        <end position="58"/>
    </location>
</feature>
<dbReference type="SUPFAM" id="SSF52540">
    <property type="entry name" value="P-loop containing nucleoside triphosphate hydrolases"/>
    <property type="match status" value="1"/>
</dbReference>
<dbReference type="Gene3D" id="1.20.58.530">
    <property type="match status" value="1"/>
</dbReference>
<dbReference type="PANTHER" id="PTHR13140">
    <property type="entry name" value="MYOSIN"/>
    <property type="match status" value="1"/>
</dbReference>
<feature type="region of interest" description="Actin-binding" evidence="8">
    <location>
        <begin position="604"/>
        <end position="626"/>
    </location>
</feature>
<reference evidence="12 13" key="1">
    <citation type="submission" date="2019-01" db="EMBL/GenBank/DDBJ databases">
        <title>Genomes sequencing and comparative genomics of infectious freshwater microsporidia, Cucumispora dikerogammari and Thelohania contejeani.</title>
        <authorList>
            <person name="Cormier A."/>
            <person name="Giraud I."/>
            <person name="Wattier R."/>
            <person name="Teixeira M."/>
            <person name="Grandjean F."/>
            <person name="Rigaud T."/>
            <person name="Cordaux R."/>
        </authorList>
    </citation>
    <scope>NUCLEOTIDE SEQUENCE [LARGE SCALE GENOMIC DNA]</scope>
    <source>
        <strain evidence="12">T1</strain>
        <tissue evidence="12">Spores</tissue>
    </source>
</reference>
<dbReference type="InterPro" id="IPR001609">
    <property type="entry name" value="Myosin_head_motor_dom-like"/>
</dbReference>
<dbReference type="Gene3D" id="1.20.5.340">
    <property type="match status" value="1"/>
</dbReference>
<dbReference type="Gene3D" id="3.40.850.10">
    <property type="entry name" value="Kinesin motor domain"/>
    <property type="match status" value="1"/>
</dbReference>
<dbReference type="SMART" id="SM00242">
    <property type="entry name" value="MYSc"/>
    <property type="match status" value="1"/>
</dbReference>
<evidence type="ECO:0000259" key="11">
    <source>
        <dbReference type="PROSITE" id="PS51844"/>
    </source>
</evidence>
<dbReference type="InterPro" id="IPR036961">
    <property type="entry name" value="Kinesin_motor_dom_sf"/>
</dbReference>
<keyword evidence="4 9" id="KW-0175">Coiled coil</keyword>
<evidence type="ECO:0000256" key="4">
    <source>
        <dbReference type="ARBA" id="ARBA00023054"/>
    </source>
</evidence>
<dbReference type="CDD" id="cd01377">
    <property type="entry name" value="MYSc_class_II"/>
    <property type="match status" value="1"/>
</dbReference>
<proteinExistence type="inferred from homology"/>
<dbReference type="Gene3D" id="1.20.5.4820">
    <property type="match status" value="1"/>
</dbReference>
<organism evidence="12 13">
    <name type="scientific">Astathelohania contejeani</name>
    <dbReference type="NCBI Taxonomy" id="164912"/>
    <lineage>
        <taxon>Eukaryota</taxon>
        <taxon>Fungi</taxon>
        <taxon>Fungi incertae sedis</taxon>
        <taxon>Microsporidia</taxon>
        <taxon>Astathelohaniidae</taxon>
        <taxon>Astathelohania</taxon>
    </lineage>
</organism>
<feature type="binding site" evidence="8">
    <location>
        <begin position="155"/>
        <end position="162"/>
    </location>
    <ligand>
        <name>ATP</name>
        <dbReference type="ChEBI" id="CHEBI:30616"/>
    </ligand>
</feature>
<dbReference type="InterPro" id="IPR008989">
    <property type="entry name" value="Myosin_S1_N"/>
</dbReference>
<evidence type="ECO:0000256" key="3">
    <source>
        <dbReference type="ARBA" id="ARBA00022840"/>
    </source>
</evidence>
<protein>
    <submittedName>
        <fullName evidence="12">Myosin heavy chain</fullName>
    </submittedName>
</protein>
<dbReference type="PANTHER" id="PTHR13140:SF857">
    <property type="entry name" value="MYOSIN-11"/>
    <property type="match status" value="1"/>
</dbReference>
<evidence type="ECO:0000256" key="5">
    <source>
        <dbReference type="ARBA" id="ARBA00023123"/>
    </source>
</evidence>
<dbReference type="Proteomes" id="UP001516464">
    <property type="component" value="Unassembled WGS sequence"/>
</dbReference>
<feature type="domain" description="Myosin motor" evidence="10">
    <location>
        <begin position="62"/>
        <end position="725"/>
    </location>
</feature>
<evidence type="ECO:0000256" key="9">
    <source>
        <dbReference type="SAM" id="Coils"/>
    </source>
</evidence>
<evidence type="ECO:0000256" key="7">
    <source>
        <dbReference type="ARBA" id="ARBA00023203"/>
    </source>
</evidence>
<dbReference type="PRINTS" id="PR00193">
    <property type="entry name" value="MYOSINHEAVY"/>
</dbReference>
<evidence type="ECO:0000313" key="13">
    <source>
        <dbReference type="Proteomes" id="UP001516464"/>
    </source>
</evidence>
<sequence length="1407" mass="163465">MQIKNNGNEEKKWVWIPHPETVYTNAMVIAEQGDTVIVQTTDGVEKKIPASQVQKMNPPRFDRKEDMALLSHLNEPAVLHNLRQRFFANMIYTYSGLFLIAMNPYCEVNLYTTAQVKKYAEKRKDELPPHIFAIANEAYSNMISSQKDQSILITGESGAGKTVNTKKVIQFLTTICSSNSNVDNTIEQQILVANPVLEAFGNAQTIKNDNSSRFGKFIKIEFHGNKITGAYIDKYLLEKSRVTIQNPNERNYHIFYQLITGGSPELLSRLKLIPDLNAYAYTKNTNHIVPGISDKKEFENLLACMNTLEFTSEEKESIFSLVAVVLHLGNIKFVEKNDQAEIVDMTPVENACGLLGISALDFAECVLHPLSKAGNEVVLNRRSKAQACSVIEALARLIYERLFDWIFDLVNRCLHKVKSHGPSIGVLDIAGFEIFKTNGFEQLCINYTNEKLQQFFNQHMFILEQEIYKREGLDWEYIDFGLDLQPTIDLIEKNNPIGIFSFLDEECVMPRGSDETFLHKLEQNIKSPKFKAQSRDSGFELMHYAGKVEYKVQGWLQRNRDSSFENLDNLLKASNVGFIFEKKMHINVKKGYFRTVAQIYKEQLANLMRQLGKTEPHFVRCIVPNLKKRPGLVDNKLVMDQLRCNGVLEGIRISRQGYPTRMLHHDFVRRYKIVADYDFNIDDSYSSDLDIKRLIDSIGITEYKLGRTMIFLRQGVLADLEDLRSAKVASLAREIQSFVRRRIAMRRFGSILRNSILLLQRNARSYIAFRKWAWWRLYLNIKPLLEVTKFDEEIKKKEEIENNLKGKIDDLEVKNKKLLSVIEELKGDIENLKDEKSNLGVGLEAERRRVMEKEEMLDALRGMNKELEIKKAELENKKTELESDKMDMQNKNKKLDEALKMLRSKENELNIANEKLNDQLSSMKNQIAIMKDQLLLNESDKNDKNAYERELKLVKVEMEELTKNHEFVVAGLEKKLKSKVDDFEREKRELIENHKGAEARLRSELEAVKGEVEKTLELERDKLLELKKNMQNEIDDIGLENTRLKTENRNLVSKVESAEVEVEKIRAVLNSERSNHAKVVASLREEKGRNPLEKKLKALEKELAMEKEACERLAVEKSELHKENMTLAQEKLDDMFKHEAEIEELKRKLREVEEDEGSDSDDRVRMVVESERRGREELKRQLMEQEQRNLALTNELMNAKKGSENSEIKAKVESLKKLIKRCVEQTNTLFKGYSENFTQILMERRGECAKLTDILKVKEEECRRAQDMARRIRRELDLKENAYNRAIESNDELKKKLYDEMDRVEETEKIIAHLKEESNRLKEVNSGLERRIENLKKGFLLKNKDDSLSLIEELKKENESLREELINLSSDKNRILLRINQLERDVEEEKRVADMLRSFGEIRSKKI</sequence>
<evidence type="ECO:0000256" key="1">
    <source>
        <dbReference type="ARBA" id="ARBA00008314"/>
    </source>
</evidence>
<keyword evidence="7 8" id="KW-0009">Actin-binding</keyword>
<evidence type="ECO:0000256" key="6">
    <source>
        <dbReference type="ARBA" id="ARBA00023175"/>
    </source>
</evidence>
<keyword evidence="5 8" id="KW-0518">Myosin</keyword>
<gene>
    <name evidence="12" type="ORF">TCON_1901</name>
</gene>
<keyword evidence="2 8" id="KW-0547">Nucleotide-binding</keyword>
<dbReference type="PROSITE" id="PS51844">
    <property type="entry name" value="SH3_LIKE"/>
    <property type="match status" value="1"/>
</dbReference>
<dbReference type="Gene3D" id="2.30.30.360">
    <property type="entry name" value="Myosin S1 fragment, N-terminal"/>
    <property type="match status" value="1"/>
</dbReference>
<dbReference type="Pfam" id="PF02736">
    <property type="entry name" value="Myosin_N"/>
    <property type="match status" value="1"/>
</dbReference>
<keyword evidence="3 8" id="KW-0067">ATP-binding</keyword>
<evidence type="ECO:0000313" key="12">
    <source>
        <dbReference type="EMBL" id="KAF7682884.1"/>
    </source>
</evidence>